<dbReference type="Proteomes" id="UP000244867">
    <property type="component" value="Unassembled WGS sequence"/>
</dbReference>
<evidence type="ECO:0000256" key="2">
    <source>
        <dbReference type="ARBA" id="ARBA00022679"/>
    </source>
</evidence>
<keyword evidence="1" id="KW-0328">Glycosyltransferase</keyword>
<organism evidence="4 5">
    <name type="scientific">Nocardioides currus</name>
    <dbReference type="NCBI Taxonomy" id="2133958"/>
    <lineage>
        <taxon>Bacteria</taxon>
        <taxon>Bacillati</taxon>
        <taxon>Actinomycetota</taxon>
        <taxon>Actinomycetes</taxon>
        <taxon>Propionibacteriales</taxon>
        <taxon>Nocardioidaceae</taxon>
        <taxon>Nocardioides</taxon>
    </lineage>
</organism>
<dbReference type="SUPFAM" id="SSF53756">
    <property type="entry name" value="UDP-Glycosyltransferase/glycogen phosphorylase"/>
    <property type="match status" value="1"/>
</dbReference>
<dbReference type="EMBL" id="PYXZ01000001">
    <property type="protein sequence ID" value="PUA82342.1"/>
    <property type="molecule type" value="Genomic_DNA"/>
</dbReference>
<feature type="region of interest" description="Disordered" evidence="3">
    <location>
        <begin position="62"/>
        <end position="95"/>
    </location>
</feature>
<evidence type="ECO:0000313" key="5">
    <source>
        <dbReference type="Proteomes" id="UP000244867"/>
    </source>
</evidence>
<dbReference type="GO" id="GO:0016757">
    <property type="term" value="F:glycosyltransferase activity"/>
    <property type="evidence" value="ECO:0007669"/>
    <property type="project" value="UniProtKB-KW"/>
</dbReference>
<protein>
    <recommendedName>
        <fullName evidence="6">Glycosyl transferase</fullName>
    </recommendedName>
</protein>
<evidence type="ECO:0008006" key="6">
    <source>
        <dbReference type="Google" id="ProtNLM"/>
    </source>
</evidence>
<evidence type="ECO:0000256" key="1">
    <source>
        <dbReference type="ARBA" id="ARBA00022676"/>
    </source>
</evidence>
<gene>
    <name evidence="4" type="ORF">C7S10_00890</name>
</gene>
<reference evidence="4 5" key="1">
    <citation type="submission" date="2018-03" db="EMBL/GenBank/DDBJ databases">
        <authorList>
            <person name="Keele B.F."/>
        </authorList>
    </citation>
    <scope>NUCLEOTIDE SEQUENCE [LARGE SCALE GENOMIC DNA]</scope>
    <source>
        <strain evidence="4 5">IB-3</strain>
    </source>
</reference>
<sequence length="378" mass="41527">MVATPTTSPVTTVVYALGYRTWADALRVGSAFSPERIATRLRDDRSVERAVLVDPVRSQLRRLKPDRPAPPPFAIDPSREHLQPRRWRRGEPTERDEAVAVQRRLDRRLQRHVDPSSTVLVTSHPVLAAVADRDVWRDVAFYAWDDFRGVPDSAALVGWAYAEVVARDVNVVAVTQAIVDIIGARRSTVVPNGIVSADFEEQAAVPAWFAALGGKVAFYAGSLQRRIDVEALQDLADDLPAEWTLVLVGPMQEPECFTDLATRHNVLIRDAEPRPQVLAMMAVADVCLVPHVPETEGMSPLKVYEYLGAGAPVVATDLEPMRGLSPHCRLVAHGARLAPEVLAAAAGPRATAAETAEFRSAHDWDRRYLAWRAAILGS</sequence>
<evidence type="ECO:0000313" key="4">
    <source>
        <dbReference type="EMBL" id="PUA82342.1"/>
    </source>
</evidence>
<dbReference type="Gene3D" id="3.40.50.2000">
    <property type="entry name" value="Glycogen Phosphorylase B"/>
    <property type="match status" value="1"/>
</dbReference>
<comment type="caution">
    <text evidence="4">The sequence shown here is derived from an EMBL/GenBank/DDBJ whole genome shotgun (WGS) entry which is preliminary data.</text>
</comment>
<dbReference type="AlphaFoldDB" id="A0A2R7Z144"/>
<keyword evidence="5" id="KW-1185">Reference proteome</keyword>
<accession>A0A2R7Z144</accession>
<name>A0A2R7Z144_9ACTN</name>
<dbReference type="Pfam" id="PF13692">
    <property type="entry name" value="Glyco_trans_1_4"/>
    <property type="match status" value="1"/>
</dbReference>
<evidence type="ECO:0000256" key="3">
    <source>
        <dbReference type="SAM" id="MobiDB-lite"/>
    </source>
</evidence>
<proteinExistence type="predicted"/>
<keyword evidence="2" id="KW-0808">Transferase</keyword>
<feature type="compositionally biased region" description="Basic and acidic residues" evidence="3">
    <location>
        <begin position="77"/>
        <end position="95"/>
    </location>
</feature>
<dbReference type="PANTHER" id="PTHR12526:SF510">
    <property type="entry name" value="D-INOSITOL 3-PHOSPHATE GLYCOSYLTRANSFERASE"/>
    <property type="match status" value="1"/>
</dbReference>
<dbReference type="PANTHER" id="PTHR12526">
    <property type="entry name" value="GLYCOSYLTRANSFERASE"/>
    <property type="match status" value="1"/>
</dbReference>